<gene>
    <name evidence="1" type="ORF">tinsulaeT_03210</name>
</gene>
<accession>A0ABQ6GQM7</accession>
<dbReference type="EMBL" id="BSST01000001">
    <property type="protein sequence ID" value="GLX76981.1"/>
    <property type="molecule type" value="Genomic_DNA"/>
</dbReference>
<proteinExistence type="predicted"/>
<reference evidence="1 2" key="1">
    <citation type="submission" date="2023-03" db="EMBL/GenBank/DDBJ databases">
        <title>Draft genome sequence of Thalassotalea insulae KCTC 62186T.</title>
        <authorList>
            <person name="Sawabe T."/>
        </authorList>
    </citation>
    <scope>NUCLEOTIDE SEQUENCE [LARGE SCALE GENOMIC DNA]</scope>
    <source>
        <strain evidence="1 2">KCTC 62186</strain>
    </source>
</reference>
<keyword evidence="2" id="KW-1185">Reference proteome</keyword>
<comment type="caution">
    <text evidence="1">The sequence shown here is derived from an EMBL/GenBank/DDBJ whole genome shotgun (WGS) entry which is preliminary data.</text>
</comment>
<evidence type="ECO:0000313" key="1">
    <source>
        <dbReference type="EMBL" id="GLX76981.1"/>
    </source>
</evidence>
<name>A0ABQ6GQM7_9GAMM</name>
<protein>
    <submittedName>
        <fullName evidence="1">Uncharacterized protein</fullName>
    </submittedName>
</protein>
<evidence type="ECO:0000313" key="2">
    <source>
        <dbReference type="Proteomes" id="UP001157186"/>
    </source>
</evidence>
<dbReference type="Proteomes" id="UP001157186">
    <property type="component" value="Unassembled WGS sequence"/>
</dbReference>
<sequence>MMLTDEQYQQFGQQFVERFLAHGFGAMTKAEIEILVFHLLSASAELKGKSNYHLANQLKITESKVKSLRLNAALKYKPANHKAVLATIVTRITEEMAKPEFDGGQVTITVENPVEQRELEHAIKSVGRNIEYGFNRELLKISPMALFELVVANLEHPEREFKRIIQATIGEKNKQQAIINDSLTFRQQLNKLGGEVSEKASLIGLLSAAGGALLS</sequence>
<organism evidence="1 2">
    <name type="scientific">Thalassotalea insulae</name>
    <dbReference type="NCBI Taxonomy" id="2056778"/>
    <lineage>
        <taxon>Bacteria</taxon>
        <taxon>Pseudomonadati</taxon>
        <taxon>Pseudomonadota</taxon>
        <taxon>Gammaproteobacteria</taxon>
        <taxon>Alteromonadales</taxon>
        <taxon>Colwelliaceae</taxon>
        <taxon>Thalassotalea</taxon>
    </lineage>
</organism>